<dbReference type="SUPFAM" id="SSF53098">
    <property type="entry name" value="Ribonuclease H-like"/>
    <property type="match status" value="1"/>
</dbReference>
<dbReference type="InterPro" id="IPR012337">
    <property type="entry name" value="RNaseH-like_sf"/>
</dbReference>
<name>A0A9P0GMX7_9CUCU</name>
<evidence type="ECO:0000313" key="2">
    <source>
        <dbReference type="Proteomes" id="UP001153636"/>
    </source>
</evidence>
<dbReference type="AlphaFoldDB" id="A0A9P0GMX7"/>
<gene>
    <name evidence="1" type="ORF">PSYICH_LOCUS14165</name>
</gene>
<organism evidence="1 2">
    <name type="scientific">Psylliodes chrysocephalus</name>
    <dbReference type="NCBI Taxonomy" id="3402493"/>
    <lineage>
        <taxon>Eukaryota</taxon>
        <taxon>Metazoa</taxon>
        <taxon>Ecdysozoa</taxon>
        <taxon>Arthropoda</taxon>
        <taxon>Hexapoda</taxon>
        <taxon>Insecta</taxon>
        <taxon>Pterygota</taxon>
        <taxon>Neoptera</taxon>
        <taxon>Endopterygota</taxon>
        <taxon>Coleoptera</taxon>
        <taxon>Polyphaga</taxon>
        <taxon>Cucujiformia</taxon>
        <taxon>Chrysomeloidea</taxon>
        <taxon>Chrysomelidae</taxon>
        <taxon>Galerucinae</taxon>
        <taxon>Alticini</taxon>
        <taxon>Psylliodes</taxon>
    </lineage>
</organism>
<reference evidence="1" key="1">
    <citation type="submission" date="2022-01" db="EMBL/GenBank/DDBJ databases">
        <authorList>
            <person name="King R."/>
        </authorList>
    </citation>
    <scope>NUCLEOTIDE SEQUENCE</scope>
</reference>
<proteinExistence type="predicted"/>
<protein>
    <submittedName>
        <fullName evidence="1">Uncharacterized protein</fullName>
    </submittedName>
</protein>
<keyword evidence="2" id="KW-1185">Reference proteome</keyword>
<sequence length="121" mass="14372">MFKYFQIKDFETDIRSDTEKRTPYKLIQEVPTRWNNFLYMITRILETSSALNQTILKMSKAPSPLTNDVLTILKLKKTLVCISEATDRIQGTNYVTVSLIYSNDFRNLQQFVKNQYHFNYK</sequence>
<dbReference type="EMBL" id="OV651820">
    <property type="protein sequence ID" value="CAH1114803.1"/>
    <property type="molecule type" value="Genomic_DNA"/>
</dbReference>
<accession>A0A9P0GMX7</accession>
<dbReference type="OrthoDB" id="10043784at2759"/>
<dbReference type="Proteomes" id="UP001153636">
    <property type="component" value="Chromosome 8"/>
</dbReference>
<evidence type="ECO:0000313" key="1">
    <source>
        <dbReference type="EMBL" id="CAH1114803.1"/>
    </source>
</evidence>